<comment type="caution">
    <text evidence="3">The sequence shown here is derived from an EMBL/GenBank/DDBJ whole genome shotgun (WGS) entry which is preliminary data.</text>
</comment>
<sequence>MDKQKYEIIEIMRFIAASAVVCVHIPTIEIGHWGVDVFFIISGFVMMASTKNSGENFFIKRIIRVAPIYWLFTLGVFMIALIAPKLLNNTTPDFINLFKSILFIPFDKNGIGHFPILFVGWTLNYEMFFYFLFFIFYFL</sequence>
<keyword evidence="3" id="KW-0012">Acyltransferase</keyword>
<dbReference type="RefSeq" id="WP_086112880.1">
    <property type="nucleotide sequence ID" value="NZ_CAWNHF010000068.1"/>
</dbReference>
<dbReference type="Proteomes" id="UP000194204">
    <property type="component" value="Unassembled WGS sequence"/>
</dbReference>
<gene>
    <name evidence="3" type="ORF">Xbed_02120</name>
</gene>
<dbReference type="GO" id="GO:0016747">
    <property type="term" value="F:acyltransferase activity, transferring groups other than amino-acyl groups"/>
    <property type="evidence" value="ECO:0007669"/>
    <property type="project" value="InterPro"/>
</dbReference>
<dbReference type="GO" id="GO:0000271">
    <property type="term" value="P:polysaccharide biosynthetic process"/>
    <property type="evidence" value="ECO:0007669"/>
    <property type="project" value="TreeGrafter"/>
</dbReference>
<dbReference type="EMBL" id="MUBK01000016">
    <property type="protein sequence ID" value="OTA19619.1"/>
    <property type="molecule type" value="Genomic_DNA"/>
</dbReference>
<dbReference type="OrthoDB" id="9767863at2"/>
<organism evidence="3 4">
    <name type="scientific">Xenorhabdus beddingii</name>
    <dbReference type="NCBI Taxonomy" id="40578"/>
    <lineage>
        <taxon>Bacteria</taxon>
        <taxon>Pseudomonadati</taxon>
        <taxon>Pseudomonadota</taxon>
        <taxon>Gammaproteobacteria</taxon>
        <taxon>Enterobacterales</taxon>
        <taxon>Morganellaceae</taxon>
        <taxon>Xenorhabdus</taxon>
    </lineage>
</organism>
<accession>A0A1Y2SPG1</accession>
<dbReference type="STRING" id="40578.Xbed_02120"/>
<keyword evidence="4" id="KW-1185">Reference proteome</keyword>
<evidence type="ECO:0000313" key="3">
    <source>
        <dbReference type="EMBL" id="OTA19619.1"/>
    </source>
</evidence>
<feature type="transmembrane region" description="Helical" evidence="1">
    <location>
        <begin position="62"/>
        <end position="83"/>
    </location>
</feature>
<keyword evidence="3" id="KW-0808">Transferase</keyword>
<dbReference type="Pfam" id="PF01757">
    <property type="entry name" value="Acyl_transf_3"/>
    <property type="match status" value="1"/>
</dbReference>
<keyword evidence="1" id="KW-0472">Membrane</keyword>
<feature type="transmembrane region" description="Helical" evidence="1">
    <location>
        <begin position="7"/>
        <end position="27"/>
    </location>
</feature>
<reference evidence="3 4" key="1">
    <citation type="submission" date="2017-01" db="EMBL/GenBank/DDBJ databases">
        <title>Deconstructing symbiosis and pathogenesis requirements using a combined genomic-metabolomic approach.</title>
        <authorList>
            <person name="Tobias N.J."/>
            <person name="Wolff H."/>
            <person name="Djahanschiri B."/>
            <person name="Ebersberger I."/>
            <person name="Bode H.B."/>
        </authorList>
    </citation>
    <scope>NUCLEOTIDE SEQUENCE [LARGE SCALE GENOMIC DNA]</scope>
    <source>
        <strain evidence="3 4">DSM 4764</strain>
    </source>
</reference>
<evidence type="ECO:0000256" key="1">
    <source>
        <dbReference type="SAM" id="Phobius"/>
    </source>
</evidence>
<keyword evidence="1" id="KW-1133">Transmembrane helix</keyword>
<proteinExistence type="predicted"/>
<evidence type="ECO:0000259" key="2">
    <source>
        <dbReference type="Pfam" id="PF01757"/>
    </source>
</evidence>
<evidence type="ECO:0000313" key="4">
    <source>
        <dbReference type="Proteomes" id="UP000194204"/>
    </source>
</evidence>
<protein>
    <submittedName>
        <fullName evidence="3">Acyltransferase</fullName>
    </submittedName>
</protein>
<feature type="transmembrane region" description="Helical" evidence="1">
    <location>
        <begin position="33"/>
        <end position="50"/>
    </location>
</feature>
<feature type="domain" description="Acyltransferase 3" evidence="2">
    <location>
        <begin position="9"/>
        <end position="139"/>
    </location>
</feature>
<dbReference type="GO" id="GO:0016020">
    <property type="term" value="C:membrane"/>
    <property type="evidence" value="ECO:0007669"/>
    <property type="project" value="TreeGrafter"/>
</dbReference>
<name>A0A1Y2SPG1_9GAMM</name>
<dbReference type="InterPro" id="IPR002656">
    <property type="entry name" value="Acyl_transf_3_dom"/>
</dbReference>
<dbReference type="AlphaFoldDB" id="A0A1Y2SPG1"/>
<dbReference type="PANTHER" id="PTHR23028">
    <property type="entry name" value="ACETYLTRANSFERASE"/>
    <property type="match status" value="1"/>
</dbReference>
<dbReference type="InterPro" id="IPR050879">
    <property type="entry name" value="Acyltransferase_3"/>
</dbReference>
<feature type="transmembrane region" description="Helical" evidence="1">
    <location>
        <begin position="116"/>
        <end position="138"/>
    </location>
</feature>
<keyword evidence="1" id="KW-0812">Transmembrane</keyword>
<dbReference type="PANTHER" id="PTHR23028:SF53">
    <property type="entry name" value="ACYL_TRANSF_3 DOMAIN-CONTAINING PROTEIN"/>
    <property type="match status" value="1"/>
</dbReference>